<dbReference type="PANTHER" id="PTHR35399:SF2">
    <property type="entry name" value="DUF839 DOMAIN-CONTAINING PROTEIN"/>
    <property type="match status" value="1"/>
</dbReference>
<dbReference type="PANTHER" id="PTHR35399">
    <property type="entry name" value="SLR8030 PROTEIN"/>
    <property type="match status" value="1"/>
</dbReference>
<dbReference type="AlphaFoldDB" id="A0A2G3PLK6"/>
<dbReference type="EMBL" id="PEBD01000008">
    <property type="protein sequence ID" value="PHV66698.1"/>
    <property type="molecule type" value="Genomic_DNA"/>
</dbReference>
<protein>
    <submittedName>
        <fullName evidence="2">Phosphatase</fullName>
    </submittedName>
</protein>
<dbReference type="Proteomes" id="UP000225108">
    <property type="component" value="Unassembled WGS sequence"/>
</dbReference>
<evidence type="ECO:0000313" key="3">
    <source>
        <dbReference type="Proteomes" id="UP000225108"/>
    </source>
</evidence>
<sequence>MFRFPPVSLRCLPFDKLVEARDLVSPSLSSAQGVTTVRVPLAIFDKHAGASKRSRVTCHYKCGDACWHEPPNTSDNEYFRDIARNAVSRRSVLRGSAAAVVAVGATSALAACGDDSKSTAQPSSAVEVTGTGDGNGMNFVPVAPNTEDALVIPDGYEQAVVIMWGDPVVPGAPAFDFDNQTPEAQEKQFGFNNDFAGLIPIEGQAGHYYLVVNQEYTSEEFMFKGYKPKEPTEQQARIAMAAHGITVVEVKSEDGSGKLTPVVGERNRRLTAMSPFTLTGPAAGSEFVKTNADPQGATVLGTIGNCSGGLTPWGTMISGEENFNGYFTGASTVTDSTAKERLERYSFDDEDDFHQWGKYETRFDLAKEPNEANRFGYVVEVNPHDPNSTPVKHSSMGRLKHEGANVFVTDDGTVVAYTGDDERFEYIYKFVSSKKIQPGVGAAAMQHNMTILSNGTLYVAQLTGNQPDQIDGSGKLPSSGSFAGTGKWFPLLTVTDDGAESEVEGMTAQEVAVFTRLAADKVGATKMDRPEDIEPHPKTGKVYCALTNNDKRGTAGKAGVDEANPRNENKNGQVIEFTDDHAGTEFTWDLLLVCGDPAAADTYYGGFDKTKVSPISCPDNVAFDPHGNLWISTDGNALKNNDGLFAVALEGDNRGETKQFLTVPRGAETCGPIIDTDRIIVCVQHPGEEDEYSADKPYSNWPEGGDSQPRPSVVSVWKSGGQIGV</sequence>
<feature type="region of interest" description="Disordered" evidence="1">
    <location>
        <begin position="690"/>
        <end position="725"/>
    </location>
</feature>
<gene>
    <name evidence="2" type="ORF">CSW57_10445</name>
</gene>
<accession>A0A2G3PLK6</accession>
<dbReference type="Pfam" id="PF05787">
    <property type="entry name" value="PhoX"/>
    <property type="match status" value="1"/>
</dbReference>
<name>A0A2G3PLK6_WILMA</name>
<evidence type="ECO:0000256" key="1">
    <source>
        <dbReference type="SAM" id="MobiDB-lite"/>
    </source>
</evidence>
<comment type="caution">
    <text evidence="2">The sequence shown here is derived from an EMBL/GenBank/DDBJ whole genome shotgun (WGS) entry which is preliminary data.</text>
</comment>
<dbReference type="InterPro" id="IPR008557">
    <property type="entry name" value="PhoX"/>
</dbReference>
<evidence type="ECO:0000313" key="2">
    <source>
        <dbReference type="EMBL" id="PHV66698.1"/>
    </source>
</evidence>
<dbReference type="SUPFAM" id="SSF101898">
    <property type="entry name" value="NHL repeat"/>
    <property type="match status" value="1"/>
</dbReference>
<organism evidence="2 3">
    <name type="scientific">Williamsia marianensis</name>
    <dbReference type="NCBI Taxonomy" id="85044"/>
    <lineage>
        <taxon>Bacteria</taxon>
        <taxon>Bacillati</taxon>
        <taxon>Actinomycetota</taxon>
        <taxon>Actinomycetes</taxon>
        <taxon>Mycobacteriales</taxon>
        <taxon>Nocardiaceae</taxon>
        <taxon>Williamsia</taxon>
    </lineage>
</organism>
<proteinExistence type="predicted"/>
<reference evidence="2 3" key="1">
    <citation type="submission" date="2017-10" db="EMBL/GenBank/DDBJ databases">
        <title>The draft genome sequence of Williamsia sp. BULT 1.1 isolated from the semi-arid grassland soils from South Africa.</title>
        <authorList>
            <person name="Kabwe M.H."/>
            <person name="Govender N."/>
            <person name="Mutseka Lunga P."/>
            <person name="Vikram S."/>
            <person name="Makhalanyane T.P."/>
        </authorList>
    </citation>
    <scope>NUCLEOTIDE SEQUENCE [LARGE SCALE GENOMIC DNA]</scope>
    <source>
        <strain evidence="2 3">BULT 1.1</strain>
    </source>
</reference>